<evidence type="ECO:0000256" key="7">
    <source>
        <dbReference type="ARBA" id="ARBA00023136"/>
    </source>
</evidence>
<evidence type="ECO:0000256" key="1">
    <source>
        <dbReference type="ARBA" id="ARBA00004651"/>
    </source>
</evidence>
<dbReference type="AlphaFoldDB" id="A0AAE4C9W8"/>
<gene>
    <name evidence="11" type="ORF">J2S41_000798</name>
</gene>
<feature type="transmembrane region" description="Helical" evidence="9">
    <location>
        <begin position="62"/>
        <end position="81"/>
    </location>
</feature>
<name>A0AAE4C9W8_9ACTN</name>
<feature type="transmembrane region" description="Helical" evidence="9">
    <location>
        <begin position="93"/>
        <end position="116"/>
    </location>
</feature>
<dbReference type="PANTHER" id="PTHR32507">
    <property type="entry name" value="NA(+)/H(+) ANTIPORTER 1"/>
    <property type="match status" value="1"/>
</dbReference>
<dbReference type="EMBL" id="JAVDYB010000001">
    <property type="protein sequence ID" value="MDR7274020.1"/>
    <property type="molecule type" value="Genomic_DNA"/>
</dbReference>
<feature type="transmembrane region" description="Helical" evidence="9">
    <location>
        <begin position="32"/>
        <end position="50"/>
    </location>
</feature>
<comment type="caution">
    <text evidence="11">The sequence shown here is derived from an EMBL/GenBank/DDBJ whole genome shotgun (WGS) entry which is preliminary data.</text>
</comment>
<comment type="subcellular location">
    <subcellularLocation>
        <location evidence="1">Cell membrane</location>
        <topology evidence="1">Multi-pass membrane protein</topology>
    </subcellularLocation>
</comment>
<feature type="region of interest" description="Disordered" evidence="8">
    <location>
        <begin position="408"/>
        <end position="438"/>
    </location>
</feature>
<dbReference type="GO" id="GO:1902600">
    <property type="term" value="P:proton transmembrane transport"/>
    <property type="evidence" value="ECO:0007669"/>
    <property type="project" value="InterPro"/>
</dbReference>
<proteinExistence type="predicted"/>
<evidence type="ECO:0000256" key="9">
    <source>
        <dbReference type="SAM" id="Phobius"/>
    </source>
</evidence>
<feature type="transmembrane region" description="Helical" evidence="9">
    <location>
        <begin position="202"/>
        <end position="224"/>
    </location>
</feature>
<keyword evidence="3" id="KW-0050">Antiport</keyword>
<dbReference type="Proteomes" id="UP001183643">
    <property type="component" value="Unassembled WGS sequence"/>
</dbReference>
<evidence type="ECO:0000313" key="11">
    <source>
        <dbReference type="EMBL" id="MDR7274020.1"/>
    </source>
</evidence>
<feature type="transmembrane region" description="Helical" evidence="9">
    <location>
        <begin position="170"/>
        <end position="190"/>
    </location>
</feature>
<organism evidence="11 12">
    <name type="scientific">Catenuloplanes atrovinosus</name>
    <dbReference type="NCBI Taxonomy" id="137266"/>
    <lineage>
        <taxon>Bacteria</taxon>
        <taxon>Bacillati</taxon>
        <taxon>Actinomycetota</taxon>
        <taxon>Actinomycetes</taxon>
        <taxon>Micromonosporales</taxon>
        <taxon>Micromonosporaceae</taxon>
        <taxon>Catenuloplanes</taxon>
    </lineage>
</organism>
<evidence type="ECO:0000256" key="2">
    <source>
        <dbReference type="ARBA" id="ARBA00022448"/>
    </source>
</evidence>
<feature type="transmembrane region" description="Helical" evidence="9">
    <location>
        <begin position="288"/>
        <end position="305"/>
    </location>
</feature>
<feature type="transmembrane region" description="Helical" evidence="9">
    <location>
        <begin position="311"/>
        <end position="327"/>
    </location>
</feature>
<evidence type="ECO:0000256" key="8">
    <source>
        <dbReference type="SAM" id="MobiDB-lite"/>
    </source>
</evidence>
<feature type="transmembrane region" description="Helical" evidence="9">
    <location>
        <begin position="347"/>
        <end position="365"/>
    </location>
</feature>
<evidence type="ECO:0000313" key="12">
    <source>
        <dbReference type="Proteomes" id="UP001183643"/>
    </source>
</evidence>
<keyword evidence="6" id="KW-0406">Ion transport</keyword>
<dbReference type="Pfam" id="PF00999">
    <property type="entry name" value="Na_H_Exchanger"/>
    <property type="match status" value="1"/>
</dbReference>
<dbReference type="RefSeq" id="WP_310363211.1">
    <property type="nucleotide sequence ID" value="NZ_JAVDYB010000001.1"/>
</dbReference>
<dbReference type="GO" id="GO:0015297">
    <property type="term" value="F:antiporter activity"/>
    <property type="evidence" value="ECO:0007669"/>
    <property type="project" value="UniProtKB-KW"/>
</dbReference>
<keyword evidence="4 9" id="KW-0812">Transmembrane</keyword>
<evidence type="ECO:0000259" key="10">
    <source>
        <dbReference type="Pfam" id="PF00999"/>
    </source>
</evidence>
<accession>A0AAE4C9W8</accession>
<evidence type="ECO:0000256" key="4">
    <source>
        <dbReference type="ARBA" id="ARBA00022692"/>
    </source>
</evidence>
<dbReference type="PANTHER" id="PTHR32507:SF8">
    <property type="entry name" value="CNH1P"/>
    <property type="match status" value="1"/>
</dbReference>
<evidence type="ECO:0000256" key="5">
    <source>
        <dbReference type="ARBA" id="ARBA00022989"/>
    </source>
</evidence>
<feature type="domain" description="Cation/H+ exchanger transmembrane" evidence="10">
    <location>
        <begin position="16"/>
        <end position="402"/>
    </location>
</feature>
<keyword evidence="7 9" id="KW-0472">Membrane</keyword>
<protein>
    <submittedName>
        <fullName evidence="11">NhaP-type Na+/H+ or K+/H+ antiporter</fullName>
    </submittedName>
</protein>
<feature type="transmembrane region" description="Helical" evidence="9">
    <location>
        <begin position="377"/>
        <end position="401"/>
    </location>
</feature>
<reference evidence="11" key="1">
    <citation type="submission" date="2023-07" db="EMBL/GenBank/DDBJ databases">
        <title>Sequencing the genomes of 1000 actinobacteria strains.</title>
        <authorList>
            <person name="Klenk H.-P."/>
        </authorList>
    </citation>
    <scope>NUCLEOTIDE SEQUENCE</scope>
    <source>
        <strain evidence="11">DSM 44707</strain>
    </source>
</reference>
<dbReference type="InterPro" id="IPR006153">
    <property type="entry name" value="Cation/H_exchanger_TM"/>
</dbReference>
<feature type="transmembrane region" description="Helical" evidence="9">
    <location>
        <begin position="244"/>
        <end position="268"/>
    </location>
</feature>
<dbReference type="GO" id="GO:0005886">
    <property type="term" value="C:plasma membrane"/>
    <property type="evidence" value="ECO:0007669"/>
    <property type="project" value="UniProtKB-SubCell"/>
</dbReference>
<evidence type="ECO:0000256" key="3">
    <source>
        <dbReference type="ARBA" id="ARBA00022449"/>
    </source>
</evidence>
<keyword evidence="2" id="KW-0813">Transport</keyword>
<feature type="compositionally biased region" description="Basic and acidic residues" evidence="8">
    <location>
        <begin position="408"/>
        <end position="420"/>
    </location>
</feature>
<feature type="transmembrane region" description="Helical" evidence="9">
    <location>
        <begin position="6"/>
        <end position="25"/>
    </location>
</feature>
<keyword evidence="12" id="KW-1185">Reference proteome</keyword>
<evidence type="ECO:0000256" key="6">
    <source>
        <dbReference type="ARBA" id="ARBA00023065"/>
    </source>
</evidence>
<sequence>MDLIDMAFALFGAGALLAGVLPRLVERKPFSMPIAFLGLGMLIFAIPSPLPRMDPLAHPGLTQHLTEVVVLVALMGAGLKIDRPLGWRRWSAVWRLLALAMPLTIAAVALLGWAWAGLGPAAALLLAASLAPTDPVLAAEVQVGEPTDEEDSEDEVRFSLTAEAGLNDGLAFPFVALALAMIPGLTWGSLGHWALVDVGWKIFAGAAGGAGIGWVLGRLFFRALPERVRPAVHAEGLMALAATFLAYGLTELIGGYGFLAVFVAARAIRGAERDHEYHQVLHDFAEQIERLLTVLLLLLLGGAVVDGLLAPLTWGAAAAGLALVFLVRPLAGRLSLIGAPGRPAEHWVVGIFGIRGVGTFFYLSYALGHAEIPDAPLLWATAAFVVIISVVLHGVAATPVMERLDRMHERSHVQSERAGDACDDDSTRCTVHVTPREH</sequence>
<keyword evidence="5 9" id="KW-1133">Transmembrane helix</keyword>